<feature type="compositionally biased region" description="Pro residues" evidence="1">
    <location>
        <begin position="251"/>
        <end position="260"/>
    </location>
</feature>
<accession>A0AAD6SVS7</accession>
<feature type="region of interest" description="Disordered" evidence="1">
    <location>
        <begin position="200"/>
        <end position="395"/>
    </location>
</feature>
<name>A0AAD6SVS7_9AGAR</name>
<protein>
    <submittedName>
        <fullName evidence="2">Uncharacterized protein</fullName>
    </submittedName>
</protein>
<keyword evidence="3" id="KW-1185">Reference proteome</keyword>
<feature type="non-terminal residue" evidence="2">
    <location>
        <position position="568"/>
    </location>
</feature>
<evidence type="ECO:0000256" key="1">
    <source>
        <dbReference type="SAM" id="MobiDB-lite"/>
    </source>
</evidence>
<feature type="compositionally biased region" description="Low complexity" evidence="1">
    <location>
        <begin position="364"/>
        <end position="386"/>
    </location>
</feature>
<feature type="region of interest" description="Disordered" evidence="1">
    <location>
        <begin position="545"/>
        <end position="568"/>
    </location>
</feature>
<feature type="compositionally biased region" description="Low complexity" evidence="1">
    <location>
        <begin position="109"/>
        <end position="126"/>
    </location>
</feature>
<evidence type="ECO:0000313" key="2">
    <source>
        <dbReference type="EMBL" id="KAJ7034604.1"/>
    </source>
</evidence>
<dbReference type="AlphaFoldDB" id="A0AAD6SVS7"/>
<feature type="region of interest" description="Disordered" evidence="1">
    <location>
        <begin position="62"/>
        <end position="81"/>
    </location>
</feature>
<gene>
    <name evidence="2" type="ORF">C8F04DRAFT_1234213</name>
</gene>
<evidence type="ECO:0000313" key="3">
    <source>
        <dbReference type="Proteomes" id="UP001218188"/>
    </source>
</evidence>
<dbReference type="Proteomes" id="UP001218188">
    <property type="component" value="Unassembled WGS sequence"/>
</dbReference>
<proteinExistence type="predicted"/>
<organism evidence="2 3">
    <name type="scientific">Mycena alexandri</name>
    <dbReference type="NCBI Taxonomy" id="1745969"/>
    <lineage>
        <taxon>Eukaryota</taxon>
        <taxon>Fungi</taxon>
        <taxon>Dikarya</taxon>
        <taxon>Basidiomycota</taxon>
        <taxon>Agaricomycotina</taxon>
        <taxon>Agaricomycetes</taxon>
        <taxon>Agaricomycetidae</taxon>
        <taxon>Agaricales</taxon>
        <taxon>Marasmiineae</taxon>
        <taxon>Mycenaceae</taxon>
        <taxon>Mycena</taxon>
    </lineage>
</organism>
<feature type="compositionally biased region" description="Polar residues" evidence="1">
    <location>
        <begin position="148"/>
        <end position="157"/>
    </location>
</feature>
<reference evidence="2" key="1">
    <citation type="submission" date="2023-03" db="EMBL/GenBank/DDBJ databases">
        <title>Massive genome expansion in bonnet fungi (Mycena s.s.) driven by repeated elements and novel gene families across ecological guilds.</title>
        <authorList>
            <consortium name="Lawrence Berkeley National Laboratory"/>
            <person name="Harder C.B."/>
            <person name="Miyauchi S."/>
            <person name="Viragh M."/>
            <person name="Kuo A."/>
            <person name="Thoen E."/>
            <person name="Andreopoulos B."/>
            <person name="Lu D."/>
            <person name="Skrede I."/>
            <person name="Drula E."/>
            <person name="Henrissat B."/>
            <person name="Morin E."/>
            <person name="Kohler A."/>
            <person name="Barry K."/>
            <person name="LaButti K."/>
            <person name="Morin E."/>
            <person name="Salamov A."/>
            <person name="Lipzen A."/>
            <person name="Mereny Z."/>
            <person name="Hegedus B."/>
            <person name="Baldrian P."/>
            <person name="Stursova M."/>
            <person name="Weitz H."/>
            <person name="Taylor A."/>
            <person name="Grigoriev I.V."/>
            <person name="Nagy L.G."/>
            <person name="Martin F."/>
            <person name="Kauserud H."/>
        </authorList>
    </citation>
    <scope>NUCLEOTIDE SEQUENCE</scope>
    <source>
        <strain evidence="2">CBHHK200</strain>
    </source>
</reference>
<comment type="caution">
    <text evidence="2">The sequence shown here is derived from an EMBL/GenBank/DDBJ whole genome shotgun (WGS) entry which is preliminary data.</text>
</comment>
<feature type="region of interest" description="Disordered" evidence="1">
    <location>
        <begin position="96"/>
        <end position="129"/>
    </location>
</feature>
<feature type="compositionally biased region" description="Low complexity" evidence="1">
    <location>
        <begin position="292"/>
        <end position="348"/>
    </location>
</feature>
<feature type="compositionally biased region" description="Acidic residues" evidence="1">
    <location>
        <begin position="62"/>
        <end position="74"/>
    </location>
</feature>
<feature type="region of interest" description="Disordered" evidence="1">
    <location>
        <begin position="146"/>
        <end position="178"/>
    </location>
</feature>
<dbReference type="EMBL" id="JARJCM010000056">
    <property type="protein sequence ID" value="KAJ7034604.1"/>
    <property type="molecule type" value="Genomic_DNA"/>
</dbReference>
<feature type="compositionally biased region" description="Basic residues" evidence="1">
    <location>
        <begin position="349"/>
        <end position="360"/>
    </location>
</feature>
<sequence>MQMNFIHAQHQGDSTAVDAVDTRSLKAKRRQGVSDLRIPPFSAFALQDTSWRLKLWLERESDDSDGDYNSDEGLDFPHPPRSALEARAFAFRSRYLPDSSDDDESGHLSGSPSPTSSGPPTTPTTSNASQAHVLLCKSVKPLRITKRAPSSSATSPVALSPPVLHAPSVQQPPLMKDHTPDDDDEFYAAYASSFVTLAPRTPPSSVPTSTAPLFTTPPRARRESCVIPTSPTPTGPMPTTPVRLRRAPRLPTRPPPPPPTASASTSSSSPSFTPPSGSSLRASPGSTIRARSTSPHIALPSSSSSASAAHTYTHPGRFLPPSSYHHSRSTSASSSLLSSQSQSQLFPHLHSHSHPNPHPHSRSDSATSSSSFAQSASEHSPSPARARIPRPAPVAIPNFSRPTSLVFRATSPSAVGAPRREVPTLPLAVAVPTDLHASERAGSASGVTSGEWAGDGRASAAAARWAVGAADDGDDPFLEWRAHSGEHEHDGAGHEHIFATNVPDFEDSTRTRTGADAGVDRADGNDFADFAADYAAYAPLLRTPTPSPGVGVGVGVSSLGMRTRGHGS</sequence>
<feature type="compositionally biased region" description="Pro residues" evidence="1">
    <location>
        <begin position="230"/>
        <end position="239"/>
    </location>
</feature>
<feature type="compositionally biased region" description="Low complexity" evidence="1">
    <location>
        <begin position="261"/>
        <end position="280"/>
    </location>
</feature>